<reference evidence="3 4" key="1">
    <citation type="submission" date="2016-10" db="EMBL/GenBank/DDBJ databases">
        <authorList>
            <person name="de Groot N.N."/>
        </authorList>
    </citation>
    <scope>NUCLEOTIDE SEQUENCE [LARGE SCALE GENOMIC DNA]</scope>
    <source>
        <strain evidence="3 4">DSM 19886</strain>
    </source>
</reference>
<dbReference type="OrthoDB" id="959017at2"/>
<keyword evidence="1" id="KW-0732">Signal</keyword>
<organism evidence="3 4">
    <name type="scientific">Kriegella aquimaris</name>
    <dbReference type="NCBI Taxonomy" id="192904"/>
    <lineage>
        <taxon>Bacteria</taxon>
        <taxon>Pseudomonadati</taxon>
        <taxon>Bacteroidota</taxon>
        <taxon>Flavobacteriia</taxon>
        <taxon>Flavobacteriales</taxon>
        <taxon>Flavobacteriaceae</taxon>
        <taxon>Kriegella</taxon>
    </lineage>
</organism>
<dbReference type="Proteomes" id="UP000199440">
    <property type="component" value="Unassembled WGS sequence"/>
</dbReference>
<evidence type="ECO:0000313" key="4">
    <source>
        <dbReference type="Proteomes" id="UP000199440"/>
    </source>
</evidence>
<evidence type="ECO:0000256" key="1">
    <source>
        <dbReference type="SAM" id="SignalP"/>
    </source>
</evidence>
<dbReference type="AlphaFoldDB" id="A0A1G9WSF0"/>
<evidence type="ECO:0000259" key="2">
    <source>
        <dbReference type="Pfam" id="PF13568"/>
    </source>
</evidence>
<protein>
    <submittedName>
        <fullName evidence="3">Outer membrane protein beta-barrel domain-containing protein</fullName>
    </submittedName>
</protein>
<feature type="signal peptide" evidence="1">
    <location>
        <begin position="1"/>
        <end position="22"/>
    </location>
</feature>
<sequence>MRHILVGILAICFSLVSLNAQTVDNDSQGSDSDYLEDQFYLGVTYNFLLSKPETVTQRNLSYGLQAGIIKDIPLNSKRTTALGVGLGLALNSYYTNMLVSEVSDGFLYSVLDDNADFKRNKIETHLIEMPFEFRWRNSTPEEYKFWRVYAGIKLAYVAGARSKYVSDTEKISFYNTNIEKFQYGATFSFGYNTFNIHIHYALNSLFNNSAELNGENINYKPLRVGFIFYIL</sequence>
<proteinExistence type="predicted"/>
<name>A0A1G9WSF0_9FLAO</name>
<dbReference type="Pfam" id="PF13568">
    <property type="entry name" value="OMP_b-brl_2"/>
    <property type="match status" value="1"/>
</dbReference>
<dbReference type="STRING" id="192904.SAMN04488514_11630"/>
<gene>
    <name evidence="3" type="ORF">SAMN04488514_11630</name>
</gene>
<feature type="chain" id="PRO_5011603753" evidence="1">
    <location>
        <begin position="23"/>
        <end position="231"/>
    </location>
</feature>
<dbReference type="RefSeq" id="WP_089894709.1">
    <property type="nucleotide sequence ID" value="NZ_FNGV01000016.1"/>
</dbReference>
<accession>A0A1G9WSF0</accession>
<dbReference type="EMBL" id="FNGV01000016">
    <property type="protein sequence ID" value="SDM87063.1"/>
    <property type="molecule type" value="Genomic_DNA"/>
</dbReference>
<dbReference type="InterPro" id="IPR025665">
    <property type="entry name" value="Beta-barrel_OMP_2"/>
</dbReference>
<evidence type="ECO:0000313" key="3">
    <source>
        <dbReference type="EMBL" id="SDM87063.1"/>
    </source>
</evidence>
<feature type="domain" description="Outer membrane protein beta-barrel" evidence="2">
    <location>
        <begin position="27"/>
        <end position="207"/>
    </location>
</feature>
<keyword evidence="4" id="KW-1185">Reference proteome</keyword>